<evidence type="ECO:0000313" key="2">
    <source>
        <dbReference type="EMBL" id="KAF7700303.1"/>
    </source>
</evidence>
<dbReference type="InterPro" id="IPR056924">
    <property type="entry name" value="SH3_Tf2-1"/>
</dbReference>
<keyword evidence="3" id="KW-1185">Reference proteome</keyword>
<comment type="caution">
    <text evidence="2">The sequence shown here is derived from an EMBL/GenBank/DDBJ whole genome shotgun (WGS) entry which is preliminary data.</text>
</comment>
<accession>A0A8T0B5I6</accession>
<dbReference type="EMBL" id="JABFDY010000012">
    <property type="protein sequence ID" value="KAF7700303.1"/>
    <property type="molecule type" value="Genomic_DNA"/>
</dbReference>
<evidence type="ECO:0000313" key="3">
    <source>
        <dbReference type="Proteomes" id="UP000606274"/>
    </source>
</evidence>
<feature type="non-terminal residue" evidence="2">
    <location>
        <position position="1"/>
    </location>
</feature>
<dbReference type="Pfam" id="PF24626">
    <property type="entry name" value="SH3_Tf2-1"/>
    <property type="match status" value="1"/>
</dbReference>
<organism evidence="2 3">
    <name type="scientific">Silurus meridionalis</name>
    <name type="common">Southern catfish</name>
    <name type="synonym">Silurus soldatovi meridionalis</name>
    <dbReference type="NCBI Taxonomy" id="175797"/>
    <lineage>
        <taxon>Eukaryota</taxon>
        <taxon>Metazoa</taxon>
        <taxon>Chordata</taxon>
        <taxon>Craniata</taxon>
        <taxon>Vertebrata</taxon>
        <taxon>Euteleostomi</taxon>
        <taxon>Actinopterygii</taxon>
        <taxon>Neopterygii</taxon>
        <taxon>Teleostei</taxon>
        <taxon>Ostariophysi</taxon>
        <taxon>Siluriformes</taxon>
        <taxon>Siluridae</taxon>
        <taxon>Silurus</taxon>
    </lineage>
</organism>
<sequence>YRPGQRVWLSTKDLPLRVACRKLAPRFIGPFPISNVLNPAAVCLCLPRVFRVHPTFHVSRLKPVQACSLVPSTRPPPPARVVGGGPAFTVRRLLRSRRWGRGLQ</sequence>
<feature type="domain" description="Tf2-1-like SH3-like" evidence="1">
    <location>
        <begin position="4"/>
        <end position="64"/>
    </location>
</feature>
<dbReference type="Proteomes" id="UP000606274">
    <property type="component" value="Unassembled WGS sequence"/>
</dbReference>
<proteinExistence type="predicted"/>
<protein>
    <recommendedName>
        <fullName evidence="1">Tf2-1-like SH3-like domain-containing protein</fullName>
    </recommendedName>
</protein>
<reference evidence="2" key="1">
    <citation type="submission" date="2020-08" db="EMBL/GenBank/DDBJ databases">
        <title>Chromosome-level assembly of Southern catfish (Silurus meridionalis) provides insights into visual adaptation to the nocturnal and benthic lifestyles.</title>
        <authorList>
            <person name="Zhang Y."/>
            <person name="Wang D."/>
            <person name="Peng Z."/>
        </authorList>
    </citation>
    <scope>NUCLEOTIDE SEQUENCE</scope>
    <source>
        <strain evidence="2">SWU-2019-XX</strain>
        <tissue evidence="2">Muscle</tissue>
    </source>
</reference>
<name>A0A8T0B5I6_SILME</name>
<dbReference type="AlphaFoldDB" id="A0A8T0B5I6"/>
<evidence type="ECO:0000259" key="1">
    <source>
        <dbReference type="Pfam" id="PF24626"/>
    </source>
</evidence>
<gene>
    <name evidence="2" type="ORF">HF521_003261</name>
</gene>
<feature type="non-terminal residue" evidence="2">
    <location>
        <position position="104"/>
    </location>
</feature>